<evidence type="ECO:0000313" key="4">
    <source>
        <dbReference type="Proteomes" id="UP000676386"/>
    </source>
</evidence>
<proteinExistence type="predicted"/>
<evidence type="ECO:0000256" key="2">
    <source>
        <dbReference type="SAM" id="SignalP"/>
    </source>
</evidence>
<dbReference type="EMBL" id="JAGTXB010000002">
    <property type="protein sequence ID" value="MBS0026508.1"/>
    <property type="molecule type" value="Genomic_DNA"/>
</dbReference>
<accession>A0ABS5IU63</accession>
<evidence type="ECO:0000313" key="3">
    <source>
        <dbReference type="EMBL" id="MBS0026508.1"/>
    </source>
</evidence>
<keyword evidence="4" id="KW-1185">Reference proteome</keyword>
<keyword evidence="2" id="KW-0732">Signal</keyword>
<keyword evidence="1" id="KW-0812">Transmembrane</keyword>
<name>A0ABS5IU63_9BACT</name>
<feature type="chain" id="PRO_5046544075" description="DUF3999 domain-containing protein" evidence="2">
    <location>
        <begin position="33"/>
        <end position="426"/>
    </location>
</feature>
<sequence length="426" mass="46667">MINNKAMFLKAMSKRVLLGGLVLLTTGSIACAQQPVPGFTWQAPLPAVPVSGFYHIALTPAVAAKLHNNMPPDFRIYQGDTEVPYLLQEQTGGYSVASFESFPITGNISEPGKRSTIVFHNANGHTLDHFELVFKNARVMKTMRISGSNDKKNWYGVTDAFVFDPASAIPDASSTTLVKTIPIPSSDYAWYQLIIDDSASAPVFIEKIGRYKTNSRATEYTAVPAPAISVRPGNSRHESRWQLAFDQPYLIRKLSFNITAPALYRRSAVISARISGHDREIATFNLSSDQPSQVELSAPGNYDTLLLTVQNDDNPALQISAVNAWQQTIWLTANLQQGQSYLLKGGNAAIPAPIYDLGYFKDSVPVSIPVIEPGAPVSIAATAVKTPAGTVTVFKSKWWIWVGIIAMAAFLVFIALKMLKEMQERK</sequence>
<keyword evidence="1" id="KW-1133">Transmembrane helix</keyword>
<feature type="transmembrane region" description="Helical" evidence="1">
    <location>
        <begin position="398"/>
        <end position="416"/>
    </location>
</feature>
<comment type="caution">
    <text evidence="3">The sequence shown here is derived from an EMBL/GenBank/DDBJ whole genome shotgun (WGS) entry which is preliminary data.</text>
</comment>
<protein>
    <recommendedName>
        <fullName evidence="5">DUF3999 domain-containing protein</fullName>
    </recommendedName>
</protein>
<dbReference type="RefSeq" id="WP_211971651.1">
    <property type="nucleotide sequence ID" value="NZ_CBFHAM010000048.1"/>
</dbReference>
<evidence type="ECO:0008006" key="5">
    <source>
        <dbReference type="Google" id="ProtNLM"/>
    </source>
</evidence>
<organism evidence="3 4">
    <name type="scientific">Chitinophaga hostae</name>
    <dbReference type="NCBI Taxonomy" id="2831022"/>
    <lineage>
        <taxon>Bacteria</taxon>
        <taxon>Pseudomonadati</taxon>
        <taxon>Bacteroidota</taxon>
        <taxon>Chitinophagia</taxon>
        <taxon>Chitinophagales</taxon>
        <taxon>Chitinophagaceae</taxon>
        <taxon>Chitinophaga</taxon>
    </lineage>
</organism>
<dbReference type="PROSITE" id="PS51257">
    <property type="entry name" value="PROKAR_LIPOPROTEIN"/>
    <property type="match status" value="1"/>
</dbReference>
<evidence type="ECO:0000256" key="1">
    <source>
        <dbReference type="SAM" id="Phobius"/>
    </source>
</evidence>
<feature type="signal peptide" evidence="2">
    <location>
        <begin position="1"/>
        <end position="32"/>
    </location>
</feature>
<gene>
    <name evidence="3" type="ORF">KE626_04215</name>
</gene>
<keyword evidence="1" id="KW-0472">Membrane</keyword>
<dbReference type="Proteomes" id="UP000676386">
    <property type="component" value="Unassembled WGS sequence"/>
</dbReference>
<reference evidence="3 4" key="1">
    <citation type="submission" date="2021-04" db="EMBL/GenBank/DDBJ databases">
        <title>Chitinophaga sp. nov., isolated from the rhizosphere soil.</title>
        <authorList>
            <person name="He S."/>
        </authorList>
    </citation>
    <scope>NUCLEOTIDE SEQUENCE [LARGE SCALE GENOMIC DNA]</scope>
    <source>
        <strain evidence="3 4">2R12</strain>
    </source>
</reference>